<keyword evidence="11 12" id="KW-0324">Glycolysis</keyword>
<keyword evidence="12" id="KW-0963">Cytoplasm</keyword>
<accession>A0AA45WSP9</accession>
<name>A0AA45WSP9_9CLOT</name>
<comment type="pathway">
    <text evidence="2 12">Carbohydrate degradation; glycolysis; pyruvate from D-glyceraldehyde 3-phosphate: step 2/5.</text>
</comment>
<gene>
    <name evidence="12" type="primary">pgk</name>
    <name evidence="16" type="ORF">SAMN06296020_101168</name>
</gene>
<dbReference type="HAMAP" id="MF_00145">
    <property type="entry name" value="Phosphoglyc_kinase"/>
    <property type="match status" value="1"/>
</dbReference>
<dbReference type="InterPro" id="IPR001576">
    <property type="entry name" value="Phosphoglycerate_kinase"/>
</dbReference>
<feature type="binding site" evidence="12 14">
    <location>
        <begin position="354"/>
        <end position="357"/>
    </location>
    <ligand>
        <name>ATP</name>
        <dbReference type="ChEBI" id="CHEBI:30616"/>
    </ligand>
</feature>
<dbReference type="FunFam" id="3.40.50.1260:FF:000006">
    <property type="entry name" value="Phosphoglycerate kinase"/>
    <property type="match status" value="1"/>
</dbReference>
<dbReference type="PANTHER" id="PTHR11406:SF23">
    <property type="entry name" value="PHOSPHOGLYCERATE KINASE 1, CHLOROPLASTIC-RELATED"/>
    <property type="match status" value="1"/>
</dbReference>
<feature type="binding site" evidence="12 14">
    <location>
        <position position="206"/>
    </location>
    <ligand>
        <name>ATP</name>
        <dbReference type="ChEBI" id="CHEBI:30616"/>
    </ligand>
</feature>
<dbReference type="SUPFAM" id="SSF53748">
    <property type="entry name" value="Phosphoglycerate kinase"/>
    <property type="match status" value="1"/>
</dbReference>
<dbReference type="EC" id="2.7.2.3" evidence="5 12"/>
<feature type="binding site" evidence="12 13">
    <location>
        <begin position="62"/>
        <end position="65"/>
    </location>
    <ligand>
        <name>substrate</name>
    </ligand>
</feature>
<evidence type="ECO:0000256" key="2">
    <source>
        <dbReference type="ARBA" id="ARBA00004838"/>
    </source>
</evidence>
<feature type="binding site" evidence="12 13">
    <location>
        <begin position="24"/>
        <end position="26"/>
    </location>
    <ligand>
        <name>substrate</name>
    </ligand>
</feature>
<dbReference type="GO" id="GO:0006096">
    <property type="term" value="P:glycolytic process"/>
    <property type="evidence" value="ECO:0007669"/>
    <property type="project" value="UniProtKB-UniRule"/>
</dbReference>
<dbReference type="Proteomes" id="UP001158066">
    <property type="component" value="Unassembled WGS sequence"/>
</dbReference>
<dbReference type="PIRSF" id="PIRSF000724">
    <property type="entry name" value="Pgk"/>
    <property type="match status" value="1"/>
</dbReference>
<dbReference type="GO" id="GO:0006094">
    <property type="term" value="P:gluconeogenesis"/>
    <property type="evidence" value="ECO:0007669"/>
    <property type="project" value="TreeGrafter"/>
</dbReference>
<keyword evidence="7 12" id="KW-0808">Transferase</keyword>
<keyword evidence="9 12" id="KW-0418">Kinase</keyword>
<reference evidence="16" key="1">
    <citation type="submission" date="2017-05" db="EMBL/GenBank/DDBJ databases">
        <authorList>
            <person name="Varghese N."/>
            <person name="Submissions S."/>
        </authorList>
    </citation>
    <scope>NUCLEOTIDE SEQUENCE</scope>
    <source>
        <strain evidence="16">Su22</strain>
    </source>
</reference>
<comment type="catalytic activity">
    <reaction evidence="1 12 15">
        <text>(2R)-3-phosphoglycerate + ATP = (2R)-3-phospho-glyceroyl phosphate + ADP</text>
        <dbReference type="Rhea" id="RHEA:14801"/>
        <dbReference type="ChEBI" id="CHEBI:30616"/>
        <dbReference type="ChEBI" id="CHEBI:57604"/>
        <dbReference type="ChEBI" id="CHEBI:58272"/>
        <dbReference type="ChEBI" id="CHEBI:456216"/>
        <dbReference type="EC" id="2.7.2.3"/>
    </reaction>
</comment>
<dbReference type="Gene3D" id="3.40.50.1260">
    <property type="entry name" value="Phosphoglycerate kinase, N-terminal domain"/>
    <property type="match status" value="2"/>
</dbReference>
<evidence type="ECO:0000256" key="5">
    <source>
        <dbReference type="ARBA" id="ARBA00013061"/>
    </source>
</evidence>
<comment type="similarity">
    <text evidence="3 12 15">Belongs to the phosphoglycerate kinase family.</text>
</comment>
<dbReference type="EMBL" id="FXUF01000001">
    <property type="protein sequence ID" value="SMP38916.1"/>
    <property type="molecule type" value="Genomic_DNA"/>
</dbReference>
<evidence type="ECO:0000313" key="16">
    <source>
        <dbReference type="EMBL" id="SMP38916.1"/>
    </source>
</evidence>
<keyword evidence="10 12" id="KW-0067">ATP-binding</keyword>
<feature type="binding site" evidence="12">
    <location>
        <position position="156"/>
    </location>
    <ligand>
        <name>substrate</name>
    </ligand>
</feature>
<evidence type="ECO:0000256" key="6">
    <source>
        <dbReference type="ARBA" id="ARBA00016471"/>
    </source>
</evidence>
<feature type="binding site" evidence="12 14">
    <location>
        <position position="328"/>
    </location>
    <ligand>
        <name>ATP</name>
        <dbReference type="ChEBI" id="CHEBI:30616"/>
    </ligand>
</feature>
<dbReference type="PROSITE" id="PS00111">
    <property type="entry name" value="PGLYCERATE_KINASE"/>
    <property type="match status" value="1"/>
</dbReference>
<evidence type="ECO:0000256" key="10">
    <source>
        <dbReference type="ARBA" id="ARBA00022840"/>
    </source>
</evidence>
<feature type="binding site" evidence="13">
    <location>
        <position position="123"/>
    </location>
    <ligand>
        <name>(2R)-3-phosphoglycerate</name>
        <dbReference type="ChEBI" id="CHEBI:58272"/>
    </ligand>
</feature>
<feature type="binding site" evidence="13">
    <location>
        <position position="156"/>
    </location>
    <ligand>
        <name>(2R)-3-phosphoglycerate</name>
        <dbReference type="ChEBI" id="CHEBI:58272"/>
    </ligand>
</feature>
<evidence type="ECO:0000256" key="1">
    <source>
        <dbReference type="ARBA" id="ARBA00000642"/>
    </source>
</evidence>
<keyword evidence="8 12" id="KW-0547">Nucleotide-binding</keyword>
<dbReference type="InterPro" id="IPR015911">
    <property type="entry name" value="Phosphoglycerate_kinase_CS"/>
</dbReference>
<evidence type="ECO:0000256" key="13">
    <source>
        <dbReference type="PIRSR" id="PIRSR000724-1"/>
    </source>
</evidence>
<dbReference type="GO" id="GO:0004618">
    <property type="term" value="F:phosphoglycerate kinase activity"/>
    <property type="evidence" value="ECO:0007669"/>
    <property type="project" value="UniProtKB-UniRule"/>
</dbReference>
<keyword evidence="17" id="KW-1185">Reference proteome</keyword>
<feature type="binding site" evidence="12">
    <location>
        <position position="39"/>
    </location>
    <ligand>
        <name>substrate</name>
    </ligand>
</feature>
<dbReference type="InterPro" id="IPR015824">
    <property type="entry name" value="Phosphoglycerate_kinase_N"/>
</dbReference>
<dbReference type="InterPro" id="IPR036043">
    <property type="entry name" value="Phosphoglycerate_kinase_sf"/>
</dbReference>
<evidence type="ECO:0000256" key="15">
    <source>
        <dbReference type="RuleBase" id="RU000532"/>
    </source>
</evidence>
<protein>
    <recommendedName>
        <fullName evidence="6 12">Phosphoglycerate kinase</fullName>
        <ecNumber evidence="5 12">2.7.2.3</ecNumber>
    </recommendedName>
</protein>
<evidence type="ECO:0000256" key="9">
    <source>
        <dbReference type="ARBA" id="ARBA00022777"/>
    </source>
</evidence>
<evidence type="ECO:0000256" key="4">
    <source>
        <dbReference type="ARBA" id="ARBA00011245"/>
    </source>
</evidence>
<organism evidence="16 17">
    <name type="scientific">Anoxynatronum buryatiense</name>
    <dbReference type="NCBI Taxonomy" id="489973"/>
    <lineage>
        <taxon>Bacteria</taxon>
        <taxon>Bacillati</taxon>
        <taxon>Bacillota</taxon>
        <taxon>Clostridia</taxon>
        <taxon>Eubacteriales</taxon>
        <taxon>Clostridiaceae</taxon>
        <taxon>Anoxynatronum</taxon>
    </lineage>
</organism>
<dbReference type="PRINTS" id="PR00477">
    <property type="entry name" value="PHGLYCKINASE"/>
</dbReference>
<comment type="subunit">
    <text evidence="4 12">Monomer.</text>
</comment>
<evidence type="ECO:0000313" key="17">
    <source>
        <dbReference type="Proteomes" id="UP001158066"/>
    </source>
</evidence>
<dbReference type="Pfam" id="PF00162">
    <property type="entry name" value="PGK"/>
    <property type="match status" value="1"/>
</dbReference>
<dbReference type="GO" id="GO:0005829">
    <property type="term" value="C:cytosol"/>
    <property type="evidence" value="ECO:0007669"/>
    <property type="project" value="TreeGrafter"/>
</dbReference>
<dbReference type="GO" id="GO:0043531">
    <property type="term" value="F:ADP binding"/>
    <property type="evidence" value="ECO:0007669"/>
    <property type="project" value="TreeGrafter"/>
</dbReference>
<dbReference type="PANTHER" id="PTHR11406">
    <property type="entry name" value="PHOSPHOGLYCERATE KINASE"/>
    <property type="match status" value="1"/>
</dbReference>
<comment type="subcellular location">
    <subcellularLocation>
        <location evidence="12">Cytoplasm</location>
    </subcellularLocation>
</comment>
<dbReference type="FunFam" id="3.40.50.1260:FF:000003">
    <property type="entry name" value="Phosphoglycerate kinase"/>
    <property type="match status" value="1"/>
</dbReference>
<sequence>MSVLHKKRMEDLKVSGEKVLVRCDFNVPMKEGSITDDIRIRAALPTVEYLLKEKAAVILMSHLGRPKGEANPKYSLKPVAQRIGELLNKPVLFADDDLVTGETAQQMASALKPGEILLLQNVRYRKEEEKNDTNFSKELASLGTMYVNDAFGTAHRAHCSTTGLAEYLPAAMGFLIEREVQFLGKALENPEKPFVAILGGAKVSDKIGVIENLMTKVDVLIIGGGMAYTFLKAKGFEIGKSLLEEDKLDLATELMEKAAASNVTMLLPVDTVTADAVSEDAAYETVMMESMPVDGIGVDIGPETIVQYTKAIKEAKTVVWNGPMGVFEISAFANGTREVAKALAASDAVTIIGGGDSAAAVEQLGFAEAMTHISTGGGASLEFLEGKILPGIAAIPEK</sequence>
<evidence type="ECO:0000256" key="12">
    <source>
        <dbReference type="HAMAP-Rule" id="MF_00145"/>
    </source>
</evidence>
<evidence type="ECO:0000256" key="8">
    <source>
        <dbReference type="ARBA" id="ARBA00022741"/>
    </source>
</evidence>
<dbReference type="CDD" id="cd00318">
    <property type="entry name" value="Phosphoglycerate_kinase"/>
    <property type="match status" value="1"/>
</dbReference>
<evidence type="ECO:0000256" key="7">
    <source>
        <dbReference type="ARBA" id="ARBA00022679"/>
    </source>
</evidence>
<feature type="binding site" evidence="13">
    <location>
        <position position="39"/>
    </location>
    <ligand>
        <name>(2R)-3-phosphoglycerate</name>
        <dbReference type="ChEBI" id="CHEBI:58272"/>
    </ligand>
</feature>
<proteinExistence type="inferred from homology"/>
<dbReference type="RefSeq" id="WP_283407531.1">
    <property type="nucleotide sequence ID" value="NZ_FXUF01000001.1"/>
</dbReference>
<feature type="binding site" evidence="12">
    <location>
        <position position="297"/>
    </location>
    <ligand>
        <name>ATP</name>
        <dbReference type="ChEBI" id="CHEBI:30616"/>
    </ligand>
</feature>
<feature type="binding site" evidence="12">
    <location>
        <position position="123"/>
    </location>
    <ligand>
        <name>substrate</name>
    </ligand>
</feature>
<evidence type="ECO:0000256" key="3">
    <source>
        <dbReference type="ARBA" id="ARBA00008982"/>
    </source>
</evidence>
<dbReference type="AlphaFoldDB" id="A0AA45WSP9"/>
<dbReference type="GO" id="GO:0005524">
    <property type="term" value="F:ATP binding"/>
    <property type="evidence" value="ECO:0007669"/>
    <property type="project" value="UniProtKB-KW"/>
</dbReference>
<comment type="caution">
    <text evidence="16">The sequence shown here is derived from an EMBL/GenBank/DDBJ whole genome shotgun (WGS) entry which is preliminary data.</text>
</comment>
<evidence type="ECO:0000256" key="14">
    <source>
        <dbReference type="PIRSR" id="PIRSR000724-2"/>
    </source>
</evidence>
<evidence type="ECO:0000256" key="11">
    <source>
        <dbReference type="ARBA" id="ARBA00023152"/>
    </source>
</evidence>